<protein>
    <submittedName>
        <fullName evidence="1">Uncharacterized protein</fullName>
    </submittedName>
</protein>
<reference evidence="1" key="1">
    <citation type="submission" date="2020-10" db="EMBL/GenBank/DDBJ databases">
        <authorList>
            <person name="Gilroy R."/>
        </authorList>
    </citation>
    <scope>NUCLEOTIDE SEQUENCE</scope>
    <source>
        <strain evidence="1">ChiW17-6978</strain>
    </source>
</reference>
<evidence type="ECO:0000313" key="1">
    <source>
        <dbReference type="EMBL" id="HIT49528.1"/>
    </source>
</evidence>
<evidence type="ECO:0000313" key="2">
    <source>
        <dbReference type="Proteomes" id="UP000886758"/>
    </source>
</evidence>
<name>A0A9D1GQD3_9MOLU</name>
<gene>
    <name evidence="1" type="ORF">IAD46_00730</name>
</gene>
<organism evidence="1 2">
    <name type="scientific">Candidatus Pelethenecus faecipullorum</name>
    <dbReference type="NCBI Taxonomy" id="2840900"/>
    <lineage>
        <taxon>Bacteria</taxon>
        <taxon>Bacillati</taxon>
        <taxon>Mycoplasmatota</taxon>
        <taxon>Mollicutes</taxon>
        <taxon>Candidatus Pelethenecus</taxon>
    </lineage>
</organism>
<comment type="caution">
    <text evidence="1">The sequence shown here is derived from an EMBL/GenBank/DDBJ whole genome shotgun (WGS) entry which is preliminary data.</text>
</comment>
<sequence length="153" mass="18346">MSENNYFDEKKEKLGYLDFNCSNRTLSTLIRRSIDKESLVHLNYEELKQIKGLGDVKIRELVASLEKEGYHNIIIPPTECRTNKEKLIQRKALQKKFLELLVRYSSLNVQKIVDDYIIKLLKMQVKKMHSTELQRKIEILEKMIREESKEYYY</sequence>
<dbReference type="Proteomes" id="UP000886758">
    <property type="component" value="Unassembled WGS sequence"/>
</dbReference>
<dbReference type="AlphaFoldDB" id="A0A9D1GQD3"/>
<reference evidence="1" key="2">
    <citation type="journal article" date="2021" name="PeerJ">
        <title>Extensive microbial diversity within the chicken gut microbiome revealed by metagenomics and culture.</title>
        <authorList>
            <person name="Gilroy R."/>
            <person name="Ravi A."/>
            <person name="Getino M."/>
            <person name="Pursley I."/>
            <person name="Horton D.L."/>
            <person name="Alikhan N.F."/>
            <person name="Baker D."/>
            <person name="Gharbi K."/>
            <person name="Hall N."/>
            <person name="Watson M."/>
            <person name="Adriaenssens E.M."/>
            <person name="Foster-Nyarko E."/>
            <person name="Jarju S."/>
            <person name="Secka A."/>
            <person name="Antonio M."/>
            <person name="Oren A."/>
            <person name="Chaudhuri R.R."/>
            <person name="La Ragione R."/>
            <person name="Hildebrand F."/>
            <person name="Pallen M.J."/>
        </authorList>
    </citation>
    <scope>NUCLEOTIDE SEQUENCE</scope>
    <source>
        <strain evidence="1">ChiW17-6978</strain>
    </source>
</reference>
<proteinExistence type="predicted"/>
<accession>A0A9D1GQD3</accession>
<dbReference type="EMBL" id="DVLF01000026">
    <property type="protein sequence ID" value="HIT49528.1"/>
    <property type="molecule type" value="Genomic_DNA"/>
</dbReference>